<dbReference type="PANTHER" id="PTHR24264:SF20">
    <property type="entry name" value="TRYPSIN-LIKE"/>
    <property type="match status" value="1"/>
</dbReference>
<dbReference type="EC" id="3.4.21.4" evidence="8"/>
<comment type="subcellular location">
    <subcellularLocation>
        <location evidence="1">Secreted</location>
        <location evidence="1">Extracellular space</location>
    </subcellularLocation>
</comment>
<feature type="domain" description="Peptidase S1" evidence="10">
    <location>
        <begin position="13"/>
        <end position="240"/>
    </location>
</feature>
<evidence type="ECO:0000256" key="3">
    <source>
        <dbReference type="ARBA" id="ARBA00022729"/>
    </source>
</evidence>
<evidence type="ECO:0000259" key="10">
    <source>
        <dbReference type="PROSITE" id="PS50240"/>
    </source>
</evidence>
<dbReference type="PROSITE" id="PS50240">
    <property type="entry name" value="TRYPSIN_DOM"/>
    <property type="match status" value="1"/>
</dbReference>
<keyword evidence="6" id="KW-1015">Disulfide bond</keyword>
<evidence type="ECO:0000256" key="5">
    <source>
        <dbReference type="ARBA" id="ARBA00022825"/>
    </source>
</evidence>
<evidence type="ECO:0000256" key="7">
    <source>
        <dbReference type="ARBA" id="ARBA00036320"/>
    </source>
</evidence>
<organism evidence="11 12">
    <name type="scientific">Labeo rohita</name>
    <name type="common">Indian major carp</name>
    <name type="synonym">Cyprinus rohita</name>
    <dbReference type="NCBI Taxonomy" id="84645"/>
    <lineage>
        <taxon>Eukaryota</taxon>
        <taxon>Metazoa</taxon>
        <taxon>Chordata</taxon>
        <taxon>Craniata</taxon>
        <taxon>Vertebrata</taxon>
        <taxon>Euteleostomi</taxon>
        <taxon>Actinopterygii</taxon>
        <taxon>Neopterygii</taxon>
        <taxon>Teleostei</taxon>
        <taxon>Ostariophysi</taxon>
        <taxon>Cypriniformes</taxon>
        <taxon>Cyprinidae</taxon>
        <taxon>Labeoninae</taxon>
        <taxon>Labeonini</taxon>
        <taxon>Labeo</taxon>
    </lineage>
</organism>
<dbReference type="GO" id="GO:0005615">
    <property type="term" value="C:extracellular space"/>
    <property type="evidence" value="ECO:0007669"/>
    <property type="project" value="TreeGrafter"/>
</dbReference>
<dbReference type="PROSITE" id="PS00134">
    <property type="entry name" value="TRYPSIN_HIS"/>
    <property type="match status" value="1"/>
</dbReference>
<evidence type="ECO:0000256" key="6">
    <source>
        <dbReference type="ARBA" id="ARBA00023157"/>
    </source>
</evidence>
<dbReference type="CDD" id="cd00190">
    <property type="entry name" value="Tryp_SPc"/>
    <property type="match status" value="1"/>
</dbReference>
<dbReference type="FunFam" id="2.40.10.10:FF:000120">
    <property type="entry name" value="Putative serine protease"/>
    <property type="match status" value="1"/>
</dbReference>
<dbReference type="EMBL" id="QBIY01013221">
    <property type="protein sequence ID" value="RXN10025.1"/>
    <property type="molecule type" value="Genomic_DNA"/>
</dbReference>
<protein>
    <recommendedName>
        <fullName evidence="8">trypsin</fullName>
        <ecNumber evidence="8">3.4.21.4</ecNumber>
    </recommendedName>
</protein>
<dbReference type="InterPro" id="IPR018114">
    <property type="entry name" value="TRYPSIN_HIS"/>
</dbReference>
<keyword evidence="2 9" id="KW-0645">Protease</keyword>
<comment type="caution">
    <text evidence="11">The sequence shown here is derived from an EMBL/GenBank/DDBJ whole genome shotgun (WGS) entry which is preliminary data.</text>
</comment>
<dbReference type="InterPro" id="IPR001314">
    <property type="entry name" value="Peptidase_S1A"/>
</dbReference>
<evidence type="ECO:0000313" key="11">
    <source>
        <dbReference type="EMBL" id="RXN10025.1"/>
    </source>
</evidence>
<evidence type="ECO:0000256" key="9">
    <source>
        <dbReference type="RuleBase" id="RU363034"/>
    </source>
</evidence>
<dbReference type="SMART" id="SM00020">
    <property type="entry name" value="Tryp_SPc"/>
    <property type="match status" value="1"/>
</dbReference>
<evidence type="ECO:0000256" key="2">
    <source>
        <dbReference type="ARBA" id="ARBA00022670"/>
    </source>
</evidence>
<evidence type="ECO:0000256" key="4">
    <source>
        <dbReference type="ARBA" id="ARBA00022801"/>
    </source>
</evidence>
<keyword evidence="12" id="KW-1185">Reference proteome</keyword>
<reference evidence="11 12" key="1">
    <citation type="submission" date="2018-03" db="EMBL/GenBank/DDBJ databases">
        <title>Draft genome sequence of Rohu Carp (Labeo rohita).</title>
        <authorList>
            <person name="Das P."/>
            <person name="Kushwaha B."/>
            <person name="Joshi C.G."/>
            <person name="Kumar D."/>
            <person name="Nagpure N.S."/>
            <person name="Sahoo L."/>
            <person name="Das S.P."/>
            <person name="Bit A."/>
            <person name="Patnaik S."/>
            <person name="Meher P.K."/>
            <person name="Jayasankar P."/>
            <person name="Koringa P.G."/>
            <person name="Patel N.V."/>
            <person name="Hinsu A.T."/>
            <person name="Kumar R."/>
            <person name="Pandey M."/>
            <person name="Agarwal S."/>
            <person name="Srivastava S."/>
            <person name="Singh M."/>
            <person name="Iquebal M.A."/>
            <person name="Jaiswal S."/>
            <person name="Angadi U.B."/>
            <person name="Kumar N."/>
            <person name="Raza M."/>
            <person name="Shah T.M."/>
            <person name="Rai A."/>
            <person name="Jena J.K."/>
        </authorList>
    </citation>
    <scope>NUCLEOTIDE SEQUENCE [LARGE SCALE GENOMIC DNA]</scope>
    <source>
        <strain evidence="11">DASCIFA01</strain>
        <tissue evidence="11">Testis</tissue>
    </source>
</reference>
<dbReference type="Proteomes" id="UP000290572">
    <property type="component" value="Unassembled WGS sequence"/>
</dbReference>
<dbReference type="GO" id="GO:0004252">
    <property type="term" value="F:serine-type endopeptidase activity"/>
    <property type="evidence" value="ECO:0007669"/>
    <property type="project" value="UniProtKB-EC"/>
</dbReference>
<accession>A0A498LX99</accession>
<dbReference type="InterPro" id="IPR050127">
    <property type="entry name" value="Serine_Proteases_S1"/>
</dbReference>
<dbReference type="Pfam" id="PF00089">
    <property type="entry name" value="Trypsin"/>
    <property type="match status" value="1"/>
</dbReference>
<sequence>MVSGCQDVIQGRIVGGYVPAPYSIRYIVSIQSATGQHFCGGTLINKYWILTAAHCNIGAENMRIVAGDFSVGLYEGTEQFRRPQVLLPHPQYNKATNNADIMLIKLQSPIYLNSYVTLAPLPRQDAVVAVGRVCTVSGWGFTTPTGGIPATLRTVKLPIVSSTVCNDTDSFNGNITENMICAGYSEGGKDACKGDSGGPLVCEGRVYGIVSWGNSCADARYPGVYTSVSRFRQWIDGTIFGFYGSEFIWLKNFTDFYTQAQFEVATYQTEKPSALESEVKCILSICCSTSAHSRSQSYVCIDQADERDGQIDIVEE</sequence>
<gene>
    <name evidence="11" type="ORF">ROHU_031118</name>
</gene>
<dbReference type="SUPFAM" id="SSF50494">
    <property type="entry name" value="Trypsin-like serine proteases"/>
    <property type="match status" value="1"/>
</dbReference>
<evidence type="ECO:0000256" key="1">
    <source>
        <dbReference type="ARBA" id="ARBA00004239"/>
    </source>
</evidence>
<proteinExistence type="predicted"/>
<dbReference type="STRING" id="84645.A0A498LX99"/>
<evidence type="ECO:0000313" key="12">
    <source>
        <dbReference type="Proteomes" id="UP000290572"/>
    </source>
</evidence>
<keyword evidence="3" id="KW-0732">Signal</keyword>
<dbReference type="PROSITE" id="PS00135">
    <property type="entry name" value="TRYPSIN_SER"/>
    <property type="match status" value="1"/>
</dbReference>
<name>A0A498LX99_LABRO</name>
<evidence type="ECO:0000256" key="8">
    <source>
        <dbReference type="ARBA" id="ARBA00038868"/>
    </source>
</evidence>
<dbReference type="PANTHER" id="PTHR24264">
    <property type="entry name" value="TRYPSIN-RELATED"/>
    <property type="match status" value="1"/>
</dbReference>
<dbReference type="PRINTS" id="PR00722">
    <property type="entry name" value="CHYMOTRYPSIN"/>
</dbReference>
<comment type="catalytic activity">
    <reaction evidence="7">
        <text>Preferential cleavage: Arg-|-Xaa, Lys-|-Xaa.</text>
        <dbReference type="EC" id="3.4.21.4"/>
    </reaction>
</comment>
<dbReference type="InterPro" id="IPR033116">
    <property type="entry name" value="TRYPSIN_SER"/>
</dbReference>
<keyword evidence="4 9" id="KW-0378">Hydrolase</keyword>
<dbReference type="AlphaFoldDB" id="A0A498LX99"/>
<dbReference type="GO" id="GO:0006508">
    <property type="term" value="P:proteolysis"/>
    <property type="evidence" value="ECO:0007669"/>
    <property type="project" value="UniProtKB-KW"/>
</dbReference>
<dbReference type="InterPro" id="IPR001254">
    <property type="entry name" value="Trypsin_dom"/>
</dbReference>
<keyword evidence="5 9" id="KW-0720">Serine protease</keyword>
<dbReference type="InterPro" id="IPR043504">
    <property type="entry name" value="Peptidase_S1_PA_chymotrypsin"/>
</dbReference>
<dbReference type="InterPro" id="IPR009003">
    <property type="entry name" value="Peptidase_S1_PA"/>
</dbReference>
<dbReference type="Gene3D" id="2.40.10.10">
    <property type="entry name" value="Trypsin-like serine proteases"/>
    <property type="match status" value="1"/>
</dbReference>